<dbReference type="EMBL" id="CAJOBI010107684">
    <property type="protein sequence ID" value="CAF4618631.1"/>
    <property type="molecule type" value="Genomic_DNA"/>
</dbReference>
<dbReference type="AlphaFoldDB" id="A0A8S2ZA81"/>
<sequence>MSGLTSAFARYSEEVTASPLTDTVLSASRKRKRVSMTTSNGHSNGNQTNKTRSKSLEPL</sequence>
<evidence type="ECO:0000313" key="2">
    <source>
        <dbReference type="EMBL" id="CAF4618631.1"/>
    </source>
</evidence>
<comment type="caution">
    <text evidence="2">The sequence shown here is derived from an EMBL/GenBank/DDBJ whole genome shotgun (WGS) entry which is preliminary data.</text>
</comment>
<accession>A0A8S2ZA81</accession>
<feature type="compositionally biased region" description="Polar residues" evidence="1">
    <location>
        <begin position="35"/>
        <end position="50"/>
    </location>
</feature>
<reference evidence="2" key="1">
    <citation type="submission" date="2021-02" db="EMBL/GenBank/DDBJ databases">
        <authorList>
            <person name="Nowell W R."/>
        </authorList>
    </citation>
    <scope>NUCLEOTIDE SEQUENCE</scope>
</reference>
<protein>
    <submittedName>
        <fullName evidence="2">Uncharacterized protein</fullName>
    </submittedName>
</protein>
<evidence type="ECO:0000313" key="3">
    <source>
        <dbReference type="Proteomes" id="UP000676336"/>
    </source>
</evidence>
<feature type="region of interest" description="Disordered" evidence="1">
    <location>
        <begin position="1"/>
        <end position="59"/>
    </location>
</feature>
<evidence type="ECO:0000256" key="1">
    <source>
        <dbReference type="SAM" id="MobiDB-lite"/>
    </source>
</evidence>
<proteinExistence type="predicted"/>
<name>A0A8S2ZA81_9BILA</name>
<dbReference type="Proteomes" id="UP000676336">
    <property type="component" value="Unassembled WGS sequence"/>
</dbReference>
<feature type="non-terminal residue" evidence="2">
    <location>
        <position position="59"/>
    </location>
</feature>
<gene>
    <name evidence="2" type="ORF">SMN809_LOCUS39788</name>
</gene>
<organism evidence="2 3">
    <name type="scientific">Rotaria magnacalcarata</name>
    <dbReference type="NCBI Taxonomy" id="392030"/>
    <lineage>
        <taxon>Eukaryota</taxon>
        <taxon>Metazoa</taxon>
        <taxon>Spiralia</taxon>
        <taxon>Gnathifera</taxon>
        <taxon>Rotifera</taxon>
        <taxon>Eurotatoria</taxon>
        <taxon>Bdelloidea</taxon>
        <taxon>Philodinida</taxon>
        <taxon>Philodinidae</taxon>
        <taxon>Rotaria</taxon>
    </lineage>
</organism>